<dbReference type="SUPFAM" id="SSF53067">
    <property type="entry name" value="Actin-like ATPase domain"/>
    <property type="match status" value="2"/>
</dbReference>
<reference evidence="2 3" key="1">
    <citation type="submission" date="2018-05" db="EMBL/GenBank/DDBJ databases">
        <title>The draft genome of strain NS-104.</title>
        <authorList>
            <person name="Hang P."/>
            <person name="Jiang J."/>
        </authorList>
    </citation>
    <scope>NUCLEOTIDE SEQUENCE [LARGE SCALE GENOMIC DNA]</scope>
    <source>
        <strain evidence="2 3">NS-104</strain>
    </source>
</reference>
<comment type="similarity">
    <text evidence="1">Belongs to the ROK (NagC/XylR) family.</text>
</comment>
<dbReference type="RefSeq" id="WP_109458968.1">
    <property type="nucleotide sequence ID" value="NZ_QFBC01000005.1"/>
</dbReference>
<dbReference type="InterPro" id="IPR043129">
    <property type="entry name" value="ATPase_NBD"/>
</dbReference>
<dbReference type="InterPro" id="IPR000600">
    <property type="entry name" value="ROK"/>
</dbReference>
<dbReference type="Pfam" id="PF00480">
    <property type="entry name" value="ROK"/>
    <property type="match status" value="1"/>
</dbReference>
<gene>
    <name evidence="2" type="ORF">DEM27_13815</name>
</gene>
<protein>
    <submittedName>
        <fullName evidence="2">Transcriptional regulator</fullName>
    </submittedName>
</protein>
<dbReference type="Proteomes" id="UP000245252">
    <property type="component" value="Unassembled WGS sequence"/>
</dbReference>
<dbReference type="InterPro" id="IPR036390">
    <property type="entry name" value="WH_DNA-bd_sf"/>
</dbReference>
<dbReference type="Gene3D" id="3.30.420.40">
    <property type="match status" value="2"/>
</dbReference>
<sequence length="408" mass="44124">MLTKSSTELVRQQNSMLVLSALRRHGRLAHTEISDQTRLASATVSAITAELERAHLIERTEVQPVGGRGRPRVLFEQRRDCAYLAVVVISSDAVQYSLVDYSGRLLDRFAELRPATTGADLFARTVRDGLERLAGRARIERNRILVISISSKGIVDPGRPVLVWSPVLGADRIDFADALRPDWQAEIMLANETLLVASALGTTMEKTGLHPGFRSLAALSLGHSIGLGIVSQTGTDHHVSALNFGHMLHVPDGALCRCGSRGCIEAYAGFYAVLRGAFEVPTDTIPAKFVPLAEMDKIAASARQGNRIAGFAFRQAGLALGNGLARMFSLHDRMPVVLTGPGTRYFDLLQKGMEEGLSQSQIVRLEGMPPLSVAADEQNLVFQGHLNRALAAIDRSVLGFRQSAAVAS</sequence>
<dbReference type="InterPro" id="IPR036388">
    <property type="entry name" value="WH-like_DNA-bd_sf"/>
</dbReference>
<name>A0A2U2DRH4_9HYPH</name>
<dbReference type="Gene3D" id="1.10.10.10">
    <property type="entry name" value="Winged helix-like DNA-binding domain superfamily/Winged helix DNA-binding domain"/>
    <property type="match status" value="1"/>
</dbReference>
<organism evidence="2 3">
    <name type="scientific">Metarhizobium album</name>
    <dbReference type="NCBI Taxonomy" id="2182425"/>
    <lineage>
        <taxon>Bacteria</taxon>
        <taxon>Pseudomonadati</taxon>
        <taxon>Pseudomonadota</taxon>
        <taxon>Alphaproteobacteria</taxon>
        <taxon>Hyphomicrobiales</taxon>
        <taxon>Rhizobiaceae</taxon>
        <taxon>Metarhizobium</taxon>
    </lineage>
</organism>
<dbReference type="SUPFAM" id="SSF46785">
    <property type="entry name" value="Winged helix' DNA-binding domain"/>
    <property type="match status" value="1"/>
</dbReference>
<accession>A0A2U2DRH4</accession>
<proteinExistence type="inferred from homology"/>
<evidence type="ECO:0000313" key="2">
    <source>
        <dbReference type="EMBL" id="PWE55891.1"/>
    </source>
</evidence>
<evidence type="ECO:0000256" key="1">
    <source>
        <dbReference type="ARBA" id="ARBA00006479"/>
    </source>
</evidence>
<dbReference type="EMBL" id="QFBC01000005">
    <property type="protein sequence ID" value="PWE55891.1"/>
    <property type="molecule type" value="Genomic_DNA"/>
</dbReference>
<evidence type="ECO:0000313" key="3">
    <source>
        <dbReference type="Proteomes" id="UP000245252"/>
    </source>
</evidence>
<dbReference type="Pfam" id="PF13412">
    <property type="entry name" value="HTH_24"/>
    <property type="match status" value="1"/>
</dbReference>
<comment type="caution">
    <text evidence="2">The sequence shown here is derived from an EMBL/GenBank/DDBJ whole genome shotgun (WGS) entry which is preliminary data.</text>
</comment>
<dbReference type="OrthoDB" id="9810372at2"/>
<dbReference type="PANTHER" id="PTHR18964:SF149">
    <property type="entry name" value="BIFUNCTIONAL UDP-N-ACETYLGLUCOSAMINE 2-EPIMERASE_N-ACETYLMANNOSAMINE KINASE"/>
    <property type="match status" value="1"/>
</dbReference>
<keyword evidence="3" id="KW-1185">Reference proteome</keyword>
<dbReference type="AlphaFoldDB" id="A0A2U2DRH4"/>
<dbReference type="PANTHER" id="PTHR18964">
    <property type="entry name" value="ROK (REPRESSOR, ORF, KINASE) FAMILY"/>
    <property type="match status" value="1"/>
</dbReference>